<dbReference type="SUPFAM" id="SSF82708">
    <property type="entry name" value="R3H domain"/>
    <property type="match status" value="1"/>
</dbReference>
<dbReference type="Gene3D" id="3.30.1370.50">
    <property type="entry name" value="R3H-like domain"/>
    <property type="match status" value="1"/>
</dbReference>
<dbReference type="EMBL" id="PFSH01000022">
    <property type="protein sequence ID" value="PJC25197.1"/>
    <property type="molecule type" value="Genomic_DNA"/>
</dbReference>
<proteinExistence type="predicted"/>
<dbReference type="PANTHER" id="PTHR35800:SF1">
    <property type="entry name" value="RNA-BINDING PROTEIN KHPB"/>
    <property type="match status" value="1"/>
</dbReference>
<dbReference type="Pfam" id="PF01424">
    <property type="entry name" value="R3H"/>
    <property type="match status" value="1"/>
</dbReference>
<dbReference type="Proteomes" id="UP000230228">
    <property type="component" value="Unassembled WGS sequence"/>
</dbReference>
<dbReference type="CDD" id="cd02644">
    <property type="entry name" value="R3H_jag"/>
    <property type="match status" value="1"/>
</dbReference>
<accession>A0A2M8ER68</accession>
<reference evidence="3" key="1">
    <citation type="submission" date="2017-09" db="EMBL/GenBank/DDBJ databases">
        <title>Depth-based differentiation of microbial function through sediment-hosted aquifers and enrichment of novel symbionts in the deep terrestrial subsurface.</title>
        <authorList>
            <person name="Probst A.J."/>
            <person name="Ladd B."/>
            <person name="Jarett J.K."/>
            <person name="Geller-Mcgrath D.E."/>
            <person name="Sieber C.M.K."/>
            <person name="Emerson J.B."/>
            <person name="Anantharaman K."/>
            <person name="Thomas B.C."/>
            <person name="Malmstrom R."/>
            <person name="Stieglmeier M."/>
            <person name="Klingl A."/>
            <person name="Woyke T."/>
            <person name="Ryan C.M."/>
            <person name="Banfield J.F."/>
        </authorList>
    </citation>
    <scope>NUCLEOTIDE SEQUENCE [LARGE SCALE GENOMIC DNA]</scope>
</reference>
<gene>
    <name evidence="2" type="ORF">CO056_01545</name>
</gene>
<dbReference type="InterPro" id="IPR039247">
    <property type="entry name" value="KhpB"/>
</dbReference>
<comment type="caution">
    <text evidence="2">The sequence shown here is derived from an EMBL/GenBank/DDBJ whole genome shotgun (WGS) entry which is preliminary data.</text>
</comment>
<organism evidence="2 3">
    <name type="scientific">Candidatus Tagabacteria bacterium CG_4_9_14_0_2_um_filter_41_11</name>
    <dbReference type="NCBI Taxonomy" id="1975019"/>
    <lineage>
        <taxon>Bacteria</taxon>
        <taxon>Candidatus Tagaibacteriota</taxon>
    </lineage>
</organism>
<dbReference type="Gene3D" id="3.30.300.20">
    <property type="match status" value="1"/>
</dbReference>
<dbReference type="PROSITE" id="PS51061">
    <property type="entry name" value="R3H"/>
    <property type="match status" value="1"/>
</dbReference>
<evidence type="ECO:0000313" key="3">
    <source>
        <dbReference type="Proteomes" id="UP000230228"/>
    </source>
</evidence>
<name>A0A2M8ER68_9BACT</name>
<dbReference type="InterPro" id="IPR015946">
    <property type="entry name" value="KH_dom-like_a/b"/>
</dbReference>
<dbReference type="InterPro" id="IPR034079">
    <property type="entry name" value="R3H_KhpB"/>
</dbReference>
<evidence type="ECO:0000313" key="2">
    <source>
        <dbReference type="EMBL" id="PJC25197.1"/>
    </source>
</evidence>
<feature type="domain" description="R3H" evidence="1">
    <location>
        <begin position="89"/>
        <end position="155"/>
    </location>
</feature>
<sequence length="155" mass="17935">MKPQLENIKKIIETLLEKLNVKGEVEFMETGEGIRFLIRTREGSLLIGENGQNLLALNHIVKRIAEKVIGGDKENEKIIFSLDVNDYQAKRIDDLKNQARLSAQRVRYFKKEIVMRPMTSFERRIIHAVLTECPDIMTESVGEEPNRKVVIKPYL</sequence>
<protein>
    <recommendedName>
        <fullName evidence="1">R3H domain-containing protein</fullName>
    </recommendedName>
</protein>
<dbReference type="InterPro" id="IPR001374">
    <property type="entry name" value="R3H_dom"/>
</dbReference>
<evidence type="ECO:0000259" key="1">
    <source>
        <dbReference type="PROSITE" id="PS51061"/>
    </source>
</evidence>
<dbReference type="PANTHER" id="PTHR35800">
    <property type="entry name" value="PROTEIN JAG"/>
    <property type="match status" value="1"/>
</dbReference>
<dbReference type="SMART" id="SM00393">
    <property type="entry name" value="R3H"/>
    <property type="match status" value="1"/>
</dbReference>
<dbReference type="InterPro" id="IPR036867">
    <property type="entry name" value="R3H_dom_sf"/>
</dbReference>
<dbReference type="GO" id="GO:0003723">
    <property type="term" value="F:RNA binding"/>
    <property type="evidence" value="ECO:0007669"/>
    <property type="project" value="InterPro"/>
</dbReference>
<dbReference type="AlphaFoldDB" id="A0A2M8ER68"/>